<dbReference type="InterPro" id="IPR052158">
    <property type="entry name" value="INH-QAR"/>
</dbReference>
<feature type="transmembrane region" description="Helical" evidence="2">
    <location>
        <begin position="406"/>
        <end position="428"/>
    </location>
</feature>
<dbReference type="Proteomes" id="UP001300763">
    <property type="component" value="Unassembled WGS sequence"/>
</dbReference>
<dbReference type="Pfam" id="PF01965">
    <property type="entry name" value="DJ-1_PfpI"/>
    <property type="match status" value="1"/>
</dbReference>
<feature type="region of interest" description="Disordered" evidence="1">
    <location>
        <begin position="439"/>
        <end position="467"/>
    </location>
</feature>
<evidence type="ECO:0000313" key="5">
    <source>
        <dbReference type="EMBL" id="MDD7964083.1"/>
    </source>
</evidence>
<dbReference type="Gene3D" id="3.40.50.880">
    <property type="match status" value="2"/>
</dbReference>
<reference evidence="5 6" key="1">
    <citation type="submission" date="2023-02" db="EMBL/GenBank/DDBJ databases">
        <title>Genome sequencing required for Actinomycetospora new species description.</title>
        <authorList>
            <person name="Saimee Y."/>
            <person name="Duangmal K."/>
        </authorList>
    </citation>
    <scope>NUCLEOTIDE SEQUENCE [LARGE SCALE GENOMIC DNA]</scope>
    <source>
        <strain evidence="5 6">DW7H6</strain>
    </source>
</reference>
<dbReference type="PANTHER" id="PTHR43130:SF3">
    <property type="entry name" value="HTH-TYPE TRANSCRIPTIONAL REGULATOR RV1931C"/>
    <property type="match status" value="1"/>
</dbReference>
<keyword evidence="2" id="KW-0812">Transmembrane</keyword>
<dbReference type="EMBL" id="JAQZAO010000001">
    <property type="protein sequence ID" value="MDD7964083.1"/>
    <property type="molecule type" value="Genomic_DNA"/>
</dbReference>
<dbReference type="SUPFAM" id="SSF52317">
    <property type="entry name" value="Class I glutamine amidotransferase-like"/>
    <property type="match status" value="2"/>
</dbReference>
<feature type="domain" description="DJ-1/PfpI" evidence="4">
    <location>
        <begin position="70"/>
        <end position="222"/>
    </location>
</feature>
<dbReference type="PANTHER" id="PTHR43130">
    <property type="entry name" value="ARAC-FAMILY TRANSCRIPTIONAL REGULATOR"/>
    <property type="match status" value="1"/>
</dbReference>
<evidence type="ECO:0000313" key="6">
    <source>
        <dbReference type="Proteomes" id="UP001300763"/>
    </source>
</evidence>
<evidence type="ECO:0000256" key="3">
    <source>
        <dbReference type="SAM" id="SignalP"/>
    </source>
</evidence>
<comment type="caution">
    <text evidence="5">The sequence shown here is derived from an EMBL/GenBank/DDBJ whole genome shotgun (WGS) entry which is preliminary data.</text>
</comment>
<dbReference type="RefSeq" id="WP_274198632.1">
    <property type="nucleotide sequence ID" value="NZ_JAQZAO010000001.1"/>
</dbReference>
<gene>
    <name evidence="5" type="ORF">PGB27_01860</name>
</gene>
<dbReference type="InterPro" id="IPR002818">
    <property type="entry name" value="DJ-1/PfpI"/>
</dbReference>
<accession>A0ABT5SQN2</accession>
<feature type="compositionally biased region" description="Low complexity" evidence="1">
    <location>
        <begin position="440"/>
        <end position="452"/>
    </location>
</feature>
<feature type="signal peptide" evidence="3">
    <location>
        <begin position="1"/>
        <end position="26"/>
    </location>
</feature>
<keyword evidence="3" id="KW-0732">Signal</keyword>
<evidence type="ECO:0000259" key="4">
    <source>
        <dbReference type="Pfam" id="PF01965"/>
    </source>
</evidence>
<keyword evidence="2" id="KW-1133">Transmembrane helix</keyword>
<dbReference type="InterPro" id="IPR029062">
    <property type="entry name" value="Class_I_gatase-like"/>
</dbReference>
<name>A0ABT5SQN2_9PSEU</name>
<keyword evidence="2" id="KW-0472">Membrane</keyword>
<evidence type="ECO:0000256" key="1">
    <source>
        <dbReference type="SAM" id="MobiDB-lite"/>
    </source>
</evidence>
<sequence length="467" mass="48674">MLRRTASVLAALVTVLLLPAVGAAIAAPRAFTDPYTPGPVRVVPAPTPPPHDPDRPTAVVVVGDRGGLVSDVLAPYQVLAESGRFNLYVVAPQRRPLPLTGGLDLVPDLTFEELAARTARADLVVVPAPPDDEEPTIAPVVGWLRGQAERGALVLSVCNGAGTVAAAGLLDGRPATSHWNRLGRYASRYPAVDWVRGQRVVDDGDVVSTAGILAGVDGTLHVVERLAGPAVADRAAARVGWTHFREDPSAQDRPAVPDPAAILNAGYRWAPATVGVLLDDGVAETELASVFDAYGGQSLATRTLALGVDGAPIRSRHGLTFLPRDNLAAGSSRIDRLVVPGAAARPIAAPVAAPPPEYVHHPPAFAYDAVVTDLARTTDTATARWVATVIELPTEGLVLAGPRWPWAPTVVLVALLLPGAAVVVLVAAARRRGRARRRAALSVSSSTLSTTTDEGGDRHGPPRRGAR</sequence>
<proteinExistence type="predicted"/>
<keyword evidence="6" id="KW-1185">Reference proteome</keyword>
<organism evidence="5 6">
    <name type="scientific">Actinomycetospora lemnae</name>
    <dbReference type="NCBI Taxonomy" id="3019891"/>
    <lineage>
        <taxon>Bacteria</taxon>
        <taxon>Bacillati</taxon>
        <taxon>Actinomycetota</taxon>
        <taxon>Actinomycetes</taxon>
        <taxon>Pseudonocardiales</taxon>
        <taxon>Pseudonocardiaceae</taxon>
        <taxon>Actinomycetospora</taxon>
    </lineage>
</organism>
<feature type="chain" id="PRO_5046233267" evidence="3">
    <location>
        <begin position="27"/>
        <end position="467"/>
    </location>
</feature>
<protein>
    <submittedName>
        <fullName evidence="5">DJ-1/PfpI family protein</fullName>
    </submittedName>
</protein>
<evidence type="ECO:0000256" key="2">
    <source>
        <dbReference type="SAM" id="Phobius"/>
    </source>
</evidence>